<dbReference type="GO" id="GO:0046872">
    <property type="term" value="F:metal ion binding"/>
    <property type="evidence" value="ECO:0007669"/>
    <property type="project" value="UniProtKB-KW"/>
</dbReference>
<evidence type="ECO:0000256" key="1">
    <source>
        <dbReference type="ARBA" id="ARBA00001073"/>
    </source>
</evidence>
<feature type="binding site" evidence="10">
    <location>
        <position position="158"/>
    </location>
    <ligand>
        <name>Zn(2+)</name>
        <dbReference type="ChEBI" id="CHEBI:29105"/>
        <label>2</label>
    </ligand>
</feature>
<dbReference type="GO" id="GO:0006935">
    <property type="term" value="P:chemotaxis"/>
    <property type="evidence" value="ECO:0007669"/>
    <property type="project" value="UniProtKB-ARBA"/>
</dbReference>
<dbReference type="GO" id="GO:0010446">
    <property type="term" value="P:response to alkaline pH"/>
    <property type="evidence" value="ECO:0007669"/>
    <property type="project" value="UniProtKB-ARBA"/>
</dbReference>
<feature type="domain" description="PDEase" evidence="11">
    <location>
        <begin position="25"/>
        <end position="361"/>
    </location>
</feature>
<comment type="similarity">
    <text evidence="3">Belongs to the cyclic nucleotide phosphodiesterase family.</text>
</comment>
<evidence type="ECO:0000256" key="4">
    <source>
        <dbReference type="ARBA" id="ARBA00012361"/>
    </source>
</evidence>
<reference evidence="14" key="1">
    <citation type="submission" date="2017-02" db="UniProtKB">
        <authorList>
            <consortium name="WormBaseParasite"/>
        </authorList>
    </citation>
    <scope>IDENTIFICATION</scope>
</reference>
<name>A0A0N4V5R6_ENTVE</name>
<accession>A0A0N4V5R6</accession>
<dbReference type="CDD" id="cd00077">
    <property type="entry name" value="HDc"/>
    <property type="match status" value="1"/>
</dbReference>
<evidence type="ECO:0000256" key="6">
    <source>
        <dbReference type="ARBA" id="ARBA00022723"/>
    </source>
</evidence>
<dbReference type="GO" id="GO:0004114">
    <property type="term" value="F:3',5'-cyclic-nucleotide phosphodiesterase activity"/>
    <property type="evidence" value="ECO:0007669"/>
    <property type="project" value="UniProtKB-EC"/>
</dbReference>
<dbReference type="AlphaFoldDB" id="A0A0N4V5R6"/>
<protein>
    <recommendedName>
        <fullName evidence="4">3',5'-cyclic-nucleotide phosphodiesterase</fullName>
        <ecNumber evidence="4">3.1.4.17</ecNumber>
    </recommendedName>
</protein>
<evidence type="ECO:0000256" key="2">
    <source>
        <dbReference type="ARBA" id="ARBA00001968"/>
    </source>
</evidence>
<dbReference type="GO" id="GO:0007635">
    <property type="term" value="P:chemosensory behavior"/>
    <property type="evidence" value="ECO:0007669"/>
    <property type="project" value="UniProtKB-ARBA"/>
</dbReference>
<dbReference type="GO" id="GO:0007602">
    <property type="term" value="P:phototransduction"/>
    <property type="evidence" value="ECO:0007669"/>
    <property type="project" value="UniProtKB-ARBA"/>
</dbReference>
<evidence type="ECO:0000256" key="10">
    <source>
        <dbReference type="PIRSR" id="PIRSR623088-3"/>
    </source>
</evidence>
<feature type="binding site" evidence="9">
    <location>
        <position position="318"/>
    </location>
    <ligand>
        <name>AMP</name>
        <dbReference type="ChEBI" id="CHEBI:456215"/>
    </ligand>
</feature>
<feature type="binding site" evidence="10">
    <location>
        <position position="121"/>
    </location>
    <ligand>
        <name>Zn(2+)</name>
        <dbReference type="ChEBI" id="CHEBI:29105"/>
        <label>1</label>
    </ligand>
</feature>
<evidence type="ECO:0000256" key="7">
    <source>
        <dbReference type="ARBA" id="ARBA00022801"/>
    </source>
</evidence>
<organism evidence="14">
    <name type="scientific">Enterobius vermicularis</name>
    <name type="common">Human pinworm</name>
    <dbReference type="NCBI Taxonomy" id="51028"/>
    <lineage>
        <taxon>Eukaryota</taxon>
        <taxon>Metazoa</taxon>
        <taxon>Ecdysozoa</taxon>
        <taxon>Nematoda</taxon>
        <taxon>Chromadorea</taxon>
        <taxon>Rhabditida</taxon>
        <taxon>Spirurina</taxon>
        <taxon>Oxyuridomorpha</taxon>
        <taxon>Oxyuroidea</taxon>
        <taxon>Oxyuridae</taxon>
        <taxon>Enterobius</taxon>
    </lineage>
</organism>
<dbReference type="InterPro" id="IPR002073">
    <property type="entry name" value="PDEase_catalytic_dom"/>
</dbReference>
<dbReference type="PROSITE" id="PS00126">
    <property type="entry name" value="PDEASE_I_1"/>
    <property type="match status" value="1"/>
</dbReference>
<evidence type="ECO:0000313" key="13">
    <source>
        <dbReference type="Proteomes" id="UP000274131"/>
    </source>
</evidence>
<dbReference type="PRINTS" id="PR00387">
    <property type="entry name" value="PDIESTERASE1"/>
</dbReference>
<evidence type="ECO:0000256" key="8">
    <source>
        <dbReference type="PIRSR" id="PIRSR623088-1"/>
    </source>
</evidence>
<evidence type="ECO:0000256" key="9">
    <source>
        <dbReference type="PIRSR" id="PIRSR623088-2"/>
    </source>
</evidence>
<keyword evidence="13" id="KW-1185">Reference proteome</keyword>
<reference evidence="12 13" key="2">
    <citation type="submission" date="2018-10" db="EMBL/GenBank/DDBJ databases">
        <authorList>
            <consortium name="Pathogen Informatics"/>
        </authorList>
    </citation>
    <scope>NUCLEOTIDE SEQUENCE [LARGE SCALE GENOMIC DNA]</scope>
</reference>
<evidence type="ECO:0000259" key="11">
    <source>
        <dbReference type="PROSITE" id="PS51845"/>
    </source>
</evidence>
<evidence type="ECO:0000313" key="12">
    <source>
        <dbReference type="EMBL" id="VDD90442.1"/>
    </source>
</evidence>
<dbReference type="EC" id="3.1.4.17" evidence="4"/>
<sequence>MDTMCGFRARTVICFPKFCRRHLTVRRSMSLVLHHGLLGTEKLMLKHLFRCFRSVFLCYNEFFCFHSYSKLLLSLRGQKKVVVFQELGFIEKYHIDKAKLARFILLVSKGYRDVPYHNWSHAFAVSHFSYLLLRTKSVQEKLTDIERFALLVGSLCHDIDHRGTSNKFQMDLNTRLSRMFQSKGSIMERHHLNQTQLILKKPEFNILSGLSAEVIKANINDIILATDISVHLKKTDLFEKMIKDGYNKELLEHRLLFKGLCMTAADLSDQSKDFHNSKSIAANIYCEFFAQGDLEQHVFKALPAVSMDRERADLPQVQLDFLDGIGIPTYRHLAMLIPEVQETYEAICFNRKCWAKLGEILKRDGLTVRDVDYLSDANLEEQVMNELGGFGISFLA</sequence>
<keyword evidence="5" id="KW-0140">cGMP</keyword>
<keyword evidence="7" id="KW-0378">Hydrolase</keyword>
<feature type="binding site" evidence="9">
    <location>
        <position position="266"/>
    </location>
    <ligand>
        <name>AMP</name>
        <dbReference type="ChEBI" id="CHEBI:456215"/>
    </ligand>
</feature>
<dbReference type="GO" id="GO:0008340">
    <property type="term" value="P:determination of adult lifespan"/>
    <property type="evidence" value="ECO:0007669"/>
    <property type="project" value="UniProtKB-ARBA"/>
</dbReference>
<dbReference type="SUPFAM" id="SSF109604">
    <property type="entry name" value="HD-domain/PDEase-like"/>
    <property type="match status" value="1"/>
</dbReference>
<dbReference type="InterPro" id="IPR036971">
    <property type="entry name" value="PDEase_catalytic_dom_sf"/>
</dbReference>
<dbReference type="WBParaSite" id="EVEC_0000558201-mRNA-1">
    <property type="protein sequence ID" value="EVEC_0000558201-mRNA-1"/>
    <property type="gene ID" value="EVEC_0000558201"/>
</dbReference>
<dbReference type="Proteomes" id="UP000274131">
    <property type="component" value="Unassembled WGS sequence"/>
</dbReference>
<gene>
    <name evidence="12" type="ORF">EVEC_LOCUS5193</name>
</gene>
<evidence type="ECO:0000313" key="14">
    <source>
        <dbReference type="WBParaSite" id="EVEC_0000558201-mRNA-1"/>
    </source>
</evidence>
<feature type="active site" description="Proton donor" evidence="8">
    <location>
        <position position="117"/>
    </location>
</feature>
<proteinExistence type="inferred from homology"/>
<dbReference type="STRING" id="51028.A0A0N4V5R6"/>
<dbReference type="GO" id="GO:0042542">
    <property type="term" value="P:response to hydrogen peroxide"/>
    <property type="evidence" value="ECO:0007669"/>
    <property type="project" value="UniProtKB-ARBA"/>
</dbReference>
<keyword evidence="6 10" id="KW-0479">Metal-binding</keyword>
<comment type="catalytic activity">
    <reaction evidence="1">
        <text>a nucleoside 3',5'-cyclic phosphate + H2O = a nucleoside 5'-phosphate + H(+)</text>
        <dbReference type="Rhea" id="RHEA:14653"/>
        <dbReference type="ChEBI" id="CHEBI:15377"/>
        <dbReference type="ChEBI" id="CHEBI:15378"/>
        <dbReference type="ChEBI" id="CHEBI:57867"/>
        <dbReference type="ChEBI" id="CHEBI:58464"/>
        <dbReference type="EC" id="3.1.4.17"/>
    </reaction>
</comment>
<dbReference type="InterPro" id="IPR023174">
    <property type="entry name" value="PDEase_CS"/>
</dbReference>
<dbReference type="PANTHER" id="PTHR11347">
    <property type="entry name" value="CYCLIC NUCLEOTIDE PHOSPHODIESTERASE"/>
    <property type="match status" value="1"/>
</dbReference>
<dbReference type="FunFam" id="1.10.1300.10:FF:000003">
    <property type="entry name" value="Phosphodiesterase"/>
    <property type="match status" value="1"/>
</dbReference>
<dbReference type="GO" id="GO:0010628">
    <property type="term" value="P:positive regulation of gene expression"/>
    <property type="evidence" value="ECO:0007669"/>
    <property type="project" value="UniProtKB-ARBA"/>
</dbReference>
<evidence type="ECO:0000256" key="3">
    <source>
        <dbReference type="ARBA" id="ARBA00007648"/>
    </source>
</evidence>
<evidence type="ECO:0000256" key="5">
    <source>
        <dbReference type="ARBA" id="ARBA00022535"/>
    </source>
</evidence>
<dbReference type="SMART" id="SM00471">
    <property type="entry name" value="HDc"/>
    <property type="match status" value="1"/>
</dbReference>
<dbReference type="EMBL" id="UXUI01008083">
    <property type="protein sequence ID" value="VDD90442.1"/>
    <property type="molecule type" value="Genomic_DNA"/>
</dbReference>
<feature type="binding site" evidence="10">
    <location>
        <position position="266"/>
    </location>
    <ligand>
        <name>Zn(2+)</name>
        <dbReference type="ChEBI" id="CHEBI:29105"/>
        <label>1</label>
    </ligand>
</feature>
<feature type="binding site" evidence="9">
    <location>
        <begin position="117"/>
        <end position="121"/>
    </location>
    <ligand>
        <name>AMP</name>
        <dbReference type="ChEBI" id="CHEBI:456215"/>
    </ligand>
</feature>
<feature type="binding site" evidence="10">
    <location>
        <position position="157"/>
    </location>
    <ligand>
        <name>Zn(2+)</name>
        <dbReference type="ChEBI" id="CHEBI:29105"/>
        <label>1</label>
    </ligand>
</feature>
<feature type="binding site" evidence="10">
    <location>
        <position position="158"/>
    </location>
    <ligand>
        <name>Zn(2+)</name>
        <dbReference type="ChEBI" id="CHEBI:29105"/>
        <label>1</label>
    </ligand>
</feature>
<dbReference type="InterPro" id="IPR003607">
    <property type="entry name" value="HD/PDEase_dom"/>
</dbReference>
<dbReference type="Pfam" id="PF00233">
    <property type="entry name" value="PDEase_I"/>
    <property type="match status" value="1"/>
</dbReference>
<dbReference type="PROSITE" id="PS51845">
    <property type="entry name" value="PDEASE_I_2"/>
    <property type="match status" value="1"/>
</dbReference>
<dbReference type="Gene3D" id="1.10.1300.10">
    <property type="entry name" value="3'5'-cyclic nucleotide phosphodiesterase, catalytic domain"/>
    <property type="match status" value="1"/>
</dbReference>
<dbReference type="InterPro" id="IPR023088">
    <property type="entry name" value="PDEase"/>
</dbReference>
<feature type="binding site" evidence="9">
    <location>
        <position position="158"/>
    </location>
    <ligand>
        <name>AMP</name>
        <dbReference type="ChEBI" id="CHEBI:456215"/>
    </ligand>
</feature>
<dbReference type="GO" id="GO:0010754">
    <property type="term" value="P:negative regulation of cGMP-mediated signaling"/>
    <property type="evidence" value="ECO:0007669"/>
    <property type="project" value="UniProtKB-ARBA"/>
</dbReference>
<dbReference type="OrthoDB" id="295473at2759"/>
<comment type="cofactor">
    <cofactor evidence="2">
        <name>a divalent metal cation</name>
        <dbReference type="ChEBI" id="CHEBI:60240"/>
    </cofactor>
</comment>